<dbReference type="PANTHER" id="PTHR28004">
    <property type="entry name" value="ZGC:162816-RELATED"/>
    <property type="match status" value="1"/>
</dbReference>
<keyword evidence="2" id="KW-0456">Lyase</keyword>
<comment type="caution">
    <text evidence="4">The sequence shown here is derived from an EMBL/GenBank/DDBJ whole genome shotgun (WGS) entry which is preliminary data.</text>
</comment>
<dbReference type="OrthoDB" id="9811417at2"/>
<dbReference type="AlphaFoldDB" id="A0A5M9P8A4"/>
<dbReference type="Pfam" id="PF14031">
    <property type="entry name" value="D-ser_dehydrat"/>
    <property type="match status" value="1"/>
</dbReference>
<dbReference type="SUPFAM" id="SSF51419">
    <property type="entry name" value="PLP-binding barrel"/>
    <property type="match status" value="1"/>
</dbReference>
<organism evidence="4 5">
    <name type="scientific">Vibrio gigantis</name>
    <dbReference type="NCBI Taxonomy" id="296199"/>
    <lineage>
        <taxon>Bacteria</taxon>
        <taxon>Pseudomonadati</taxon>
        <taxon>Pseudomonadota</taxon>
        <taxon>Gammaproteobacteria</taxon>
        <taxon>Vibrionales</taxon>
        <taxon>Vibrionaceae</taxon>
        <taxon>Vibrio</taxon>
    </lineage>
</organism>
<gene>
    <name evidence="4" type="ORF">F4W18_02010</name>
</gene>
<dbReference type="PANTHER" id="PTHR28004:SF8">
    <property type="entry name" value="D-SERINE DEAMINASE"/>
    <property type="match status" value="1"/>
</dbReference>
<reference evidence="4 5" key="1">
    <citation type="submission" date="2019-09" db="EMBL/GenBank/DDBJ databases">
        <title>Draft genome sequence of various Type strains from the CCUG.</title>
        <authorList>
            <person name="Pineiro-Iglesias B."/>
            <person name="Tunovic T."/>
            <person name="Unosson C."/>
            <person name="Inganas E."/>
            <person name="Ohlen M."/>
            <person name="Cardew S."/>
            <person name="Jensie-Markopoulos S."/>
            <person name="Salva-Serra F."/>
            <person name="Jaen-Luchoro D."/>
            <person name="Karlsson R."/>
            <person name="Svensson-Stadler L."/>
            <person name="Chun J."/>
            <person name="Moore E."/>
        </authorList>
    </citation>
    <scope>NUCLEOTIDE SEQUENCE [LARGE SCALE GENOMIC DNA]</scope>
    <source>
        <strain evidence="4 5">CCUG 56969T</strain>
    </source>
</reference>
<evidence type="ECO:0000256" key="1">
    <source>
        <dbReference type="ARBA" id="ARBA00005323"/>
    </source>
</evidence>
<dbReference type="InterPro" id="IPR042208">
    <property type="entry name" value="D-ser_dehydrat-like_sf"/>
</dbReference>
<dbReference type="InterPro" id="IPR029066">
    <property type="entry name" value="PLP-binding_barrel"/>
</dbReference>
<dbReference type="InterPro" id="IPR026956">
    <property type="entry name" value="D-ser_dehydrat-like_dom"/>
</dbReference>
<dbReference type="RefSeq" id="WP_086714682.1">
    <property type="nucleotide sequence ID" value="NZ_AP025493.1"/>
</dbReference>
<comment type="similarity">
    <text evidence="1">Belongs to the DSD1 family.</text>
</comment>
<dbReference type="EMBL" id="VXJS01000001">
    <property type="protein sequence ID" value="KAA8681349.1"/>
    <property type="molecule type" value="Genomic_DNA"/>
</dbReference>
<feature type="domain" description="D-serine dehydratase-like" evidence="3">
    <location>
        <begin position="315"/>
        <end position="411"/>
    </location>
</feature>
<name>A0A5M9P8A4_9VIBR</name>
<dbReference type="Gene3D" id="3.20.20.10">
    <property type="entry name" value="Alanine racemase"/>
    <property type="match status" value="1"/>
</dbReference>
<accession>A0A5M9P8A4</accession>
<proteinExistence type="inferred from homology"/>
<sequence length="424" mass="46781">MKHTPEQENVRKYQKEGFILTEKGQKGRAMSQPENDVYRLVDEDISLPVAVIKQSALTNNLNWMQSFAEHHQVKLSPHGKTSMTPDFFRQQLENGAWGITVATPAQAEIAAMARAKRIIMANQLVGKTNMAIIEQLIREFDVDFYCCVDSSVNVQQLSQYFSNKKQTLKVLIEFGVPGGRCGCRSPQEVLELAQTIQNSPSLSLAGIEVYEGVIHGDNAEQDIRTFLNQALASVESLTSDGLIAGQPIITGAGSAWYDVVAECLANLTNYLAIIRPGCYAIHDTGIYLDAQSKVLQRAQVNQGYACELGGDLESALEVWAYVISRPEPTKLVVGLGKRDVAFDAGLPIAERGYRNGESIPVKGLTATAVMDQHTFVETDGSSEIEVGDMIAFSTSHPCLTFDKWRYIAISDDEHQVTHWVETCF</sequence>
<evidence type="ECO:0000313" key="4">
    <source>
        <dbReference type="EMBL" id="KAA8681349.1"/>
    </source>
</evidence>
<protein>
    <submittedName>
        <fullName evidence="4">Amino acid deaminase</fullName>
    </submittedName>
</protein>
<dbReference type="Gene3D" id="2.40.37.20">
    <property type="entry name" value="D-serine dehydratase-like domain"/>
    <property type="match status" value="1"/>
</dbReference>
<dbReference type="GO" id="GO:0016829">
    <property type="term" value="F:lyase activity"/>
    <property type="evidence" value="ECO:0007669"/>
    <property type="project" value="UniProtKB-KW"/>
</dbReference>
<dbReference type="InterPro" id="IPR001608">
    <property type="entry name" value="Ala_racemase_N"/>
</dbReference>
<dbReference type="InterPro" id="IPR051466">
    <property type="entry name" value="D-amino_acid_metab_enzyme"/>
</dbReference>
<dbReference type="SMART" id="SM01119">
    <property type="entry name" value="D-ser_dehydrat"/>
    <property type="match status" value="1"/>
</dbReference>
<evidence type="ECO:0000259" key="3">
    <source>
        <dbReference type="SMART" id="SM01119"/>
    </source>
</evidence>
<evidence type="ECO:0000313" key="5">
    <source>
        <dbReference type="Proteomes" id="UP000322521"/>
    </source>
</evidence>
<keyword evidence="5" id="KW-1185">Reference proteome</keyword>
<dbReference type="CDD" id="cd06818">
    <property type="entry name" value="PLPDE_III_cryptic_DSD"/>
    <property type="match status" value="1"/>
</dbReference>
<dbReference type="Pfam" id="PF01168">
    <property type="entry name" value="Ala_racemase_N"/>
    <property type="match status" value="1"/>
</dbReference>
<evidence type="ECO:0000256" key="2">
    <source>
        <dbReference type="ARBA" id="ARBA00023239"/>
    </source>
</evidence>
<dbReference type="Proteomes" id="UP000322521">
    <property type="component" value="Unassembled WGS sequence"/>
</dbReference>